<dbReference type="Proteomes" id="UP000826271">
    <property type="component" value="Unassembled WGS sequence"/>
</dbReference>
<gene>
    <name evidence="1" type="ORF">BUALT_Bualt16G0081600</name>
</gene>
<dbReference type="PANTHER" id="PTHR35121:SF2">
    <property type="entry name" value="SWIM-TYPE DOMAIN-CONTAINING PROTEIN"/>
    <property type="match status" value="1"/>
</dbReference>
<keyword evidence="2" id="KW-1185">Reference proteome</keyword>
<reference evidence="1" key="1">
    <citation type="submission" date="2019-10" db="EMBL/GenBank/DDBJ databases">
        <authorList>
            <person name="Zhang R."/>
            <person name="Pan Y."/>
            <person name="Wang J."/>
            <person name="Ma R."/>
            <person name="Yu S."/>
        </authorList>
    </citation>
    <scope>NUCLEOTIDE SEQUENCE</scope>
    <source>
        <strain evidence="1">LA-IB0</strain>
        <tissue evidence="1">Leaf</tissue>
    </source>
</reference>
<accession>A0AAV6WJ78</accession>
<name>A0AAV6WJ78_9LAMI</name>
<dbReference type="EMBL" id="WHWC01000016">
    <property type="protein sequence ID" value="KAG8367532.1"/>
    <property type="molecule type" value="Genomic_DNA"/>
</dbReference>
<dbReference type="AlphaFoldDB" id="A0AAV6WJ78"/>
<protein>
    <submittedName>
        <fullName evidence="1">Uncharacterized protein</fullName>
    </submittedName>
</protein>
<sequence length="92" mass="10293">MATGAAGDGFLRGIFEVCLSGGDTGVQRRPYHKNCGCELHKSRGHCSHQSRNNNVSYPIRRSWSEGGRRRNWCCAKKRMKKNKEGVSISPKV</sequence>
<comment type="caution">
    <text evidence="1">The sequence shown here is derived from an EMBL/GenBank/DDBJ whole genome shotgun (WGS) entry which is preliminary data.</text>
</comment>
<organism evidence="1 2">
    <name type="scientific">Buddleja alternifolia</name>
    <dbReference type="NCBI Taxonomy" id="168488"/>
    <lineage>
        <taxon>Eukaryota</taxon>
        <taxon>Viridiplantae</taxon>
        <taxon>Streptophyta</taxon>
        <taxon>Embryophyta</taxon>
        <taxon>Tracheophyta</taxon>
        <taxon>Spermatophyta</taxon>
        <taxon>Magnoliopsida</taxon>
        <taxon>eudicotyledons</taxon>
        <taxon>Gunneridae</taxon>
        <taxon>Pentapetalae</taxon>
        <taxon>asterids</taxon>
        <taxon>lamiids</taxon>
        <taxon>Lamiales</taxon>
        <taxon>Scrophulariaceae</taxon>
        <taxon>Buddlejeae</taxon>
        <taxon>Buddleja</taxon>
    </lineage>
</organism>
<proteinExistence type="predicted"/>
<dbReference type="PANTHER" id="PTHR35121">
    <property type="entry name" value="HOMEODOMAIN PROTEIN 8, PUTATIVE-RELATED"/>
    <property type="match status" value="1"/>
</dbReference>
<evidence type="ECO:0000313" key="1">
    <source>
        <dbReference type="EMBL" id="KAG8367532.1"/>
    </source>
</evidence>
<evidence type="ECO:0000313" key="2">
    <source>
        <dbReference type="Proteomes" id="UP000826271"/>
    </source>
</evidence>